<evidence type="ECO:0000256" key="1">
    <source>
        <dbReference type="SAM" id="MobiDB-lite"/>
    </source>
</evidence>
<dbReference type="RefSeq" id="XP_013340739.1">
    <property type="nucleotide sequence ID" value="XM_013485285.1"/>
</dbReference>
<dbReference type="OrthoDB" id="5427977at2759"/>
<dbReference type="HOGENOM" id="CLU_286656_0_0_1"/>
<accession>A0A074Y3C5</accession>
<feature type="compositionally biased region" description="Polar residues" evidence="1">
    <location>
        <begin position="340"/>
        <end position="349"/>
    </location>
</feature>
<feature type="region of interest" description="Disordered" evidence="1">
    <location>
        <begin position="337"/>
        <end position="398"/>
    </location>
</feature>
<dbReference type="GeneID" id="25367462"/>
<feature type="compositionally biased region" description="Polar residues" evidence="1">
    <location>
        <begin position="497"/>
        <end position="513"/>
    </location>
</feature>
<dbReference type="InterPro" id="IPR046520">
    <property type="entry name" value="DUF6697"/>
</dbReference>
<organism evidence="3 4">
    <name type="scientific">Aureobasidium subglaciale (strain EXF-2481)</name>
    <name type="common">Aureobasidium pullulans var. subglaciale</name>
    <dbReference type="NCBI Taxonomy" id="1043005"/>
    <lineage>
        <taxon>Eukaryota</taxon>
        <taxon>Fungi</taxon>
        <taxon>Dikarya</taxon>
        <taxon>Ascomycota</taxon>
        <taxon>Pezizomycotina</taxon>
        <taxon>Dothideomycetes</taxon>
        <taxon>Dothideomycetidae</taxon>
        <taxon>Dothideales</taxon>
        <taxon>Saccotheciaceae</taxon>
        <taxon>Aureobasidium</taxon>
    </lineage>
</organism>
<evidence type="ECO:0000313" key="3">
    <source>
        <dbReference type="EMBL" id="KEQ92205.1"/>
    </source>
</evidence>
<proteinExistence type="predicted"/>
<feature type="region of interest" description="Disordered" evidence="1">
    <location>
        <begin position="627"/>
        <end position="727"/>
    </location>
</feature>
<feature type="compositionally biased region" description="Basic and acidic residues" evidence="1">
    <location>
        <begin position="697"/>
        <end position="712"/>
    </location>
</feature>
<evidence type="ECO:0000259" key="2">
    <source>
        <dbReference type="Pfam" id="PF20411"/>
    </source>
</evidence>
<protein>
    <recommendedName>
        <fullName evidence="2">DUF6697 domain-containing protein</fullName>
    </recommendedName>
</protein>
<dbReference type="AlphaFoldDB" id="A0A074Y3C5"/>
<dbReference type="Pfam" id="PF20411">
    <property type="entry name" value="DUF6697"/>
    <property type="match status" value="1"/>
</dbReference>
<dbReference type="InParanoid" id="A0A074Y3C5"/>
<evidence type="ECO:0000313" key="4">
    <source>
        <dbReference type="Proteomes" id="UP000030641"/>
    </source>
</evidence>
<dbReference type="EMBL" id="KL584772">
    <property type="protein sequence ID" value="KEQ92205.1"/>
    <property type="molecule type" value="Genomic_DNA"/>
</dbReference>
<feature type="compositionally biased region" description="Polar residues" evidence="1">
    <location>
        <begin position="1"/>
        <end position="18"/>
    </location>
</feature>
<feature type="compositionally biased region" description="Polar residues" evidence="1">
    <location>
        <begin position="636"/>
        <end position="647"/>
    </location>
</feature>
<feature type="compositionally biased region" description="Basic residues" evidence="1">
    <location>
        <begin position="516"/>
        <end position="528"/>
    </location>
</feature>
<reference evidence="3 4" key="1">
    <citation type="journal article" date="2014" name="BMC Genomics">
        <title>Genome sequencing of four Aureobasidium pullulans varieties: biotechnological potential, stress tolerance, and description of new species.</title>
        <authorList>
            <person name="Gostin Ar C."/>
            <person name="Ohm R.A."/>
            <person name="Kogej T."/>
            <person name="Sonjak S."/>
            <person name="Turk M."/>
            <person name="Zajc J."/>
            <person name="Zalar P."/>
            <person name="Grube M."/>
            <person name="Sun H."/>
            <person name="Han J."/>
            <person name="Sharma A."/>
            <person name="Chiniquy J."/>
            <person name="Ngan C.Y."/>
            <person name="Lipzen A."/>
            <person name="Barry K."/>
            <person name="Grigoriev I.V."/>
            <person name="Gunde-Cimerman N."/>
        </authorList>
    </citation>
    <scope>NUCLEOTIDE SEQUENCE [LARGE SCALE GENOMIC DNA]</scope>
    <source>
        <strain evidence="3 4">EXF-2481</strain>
    </source>
</reference>
<keyword evidence="4" id="KW-1185">Reference proteome</keyword>
<feature type="domain" description="DUF6697" evidence="2">
    <location>
        <begin position="812"/>
        <end position="1040"/>
    </location>
</feature>
<feature type="compositionally biased region" description="Basic residues" evidence="1">
    <location>
        <begin position="678"/>
        <end position="690"/>
    </location>
</feature>
<sequence length="1077" mass="119477">MRSPTTDSKVDTTGSSSPMPHCQLRSIDPGKPHHQFTHKPSALAFFSTSNHNHSNISYITTNPTSITPSPFTNNQSFTPGKNFASYSDMASQPPGNNYFESLTQAQRQRELTYCYGTGQAPFATLTAQSNMADQYPTNPLGDQLHETGGMAQQPLATSMYAVGHHNQMSVNPRNTEVATRSQLESRVANLEQQRFQEDLNAQFRDMQVSQSLQYLQYELLQMKRAFERHIPELRRDLCVLGAKHEIEQNIEATRNVHIEPRTQEQKLESAMRNANLIRISAAVSLPGKLTVEQASIRGAEQMESLAKTLRSRVHRGGAAYVLEAEDAEVWAAKLRGDATPTENSTSQPQGKKDLSSGNMPVAHDLDDSWGEVRVPSPSDEAEAFKNASDSEAARDDSNQLVEADHGVEISLEVVTDYRSIIAVSMISRSSSSVMIRASFLSDSDSPSTTTDKRAPAHGSPIRITSPGPRRRHASARSGRSKTPSSAVSVKLEETAASDYSSPKSSGRSDTRLSMSRGRKLAPHQKYGTHKAGATQIMALEPGFSAKVEASLSRTDSTRAVAEEVTEAQVPANRVRKLTPHQRLTPQQAETSETPAKKETTIDMATSTYEIAESAEAQVPVIIERGRAPHQRHAVQQAESLKTRSPTIKTPAESEKSTISAVNTHEVAQATEAQVPTTRAKKLPPHRKHITRQVEAPKLPRAELKKTDEEKASSSETVGPESSSFERFGSRKMKEHMDRRAAEAKIIQIALRDEQVVNQELQESISPLDIATQVDGKDAAADQTWQPAYLNELSSLSAEELEGIPSVEKMHHFDRSFILNHLGGSRWLPSFYSIPEDEITLLPGRGFYLLEDSTEPLAPATPGSHGSLLTPVLRLPDADNPDAPNPSTMENAPLFLRQGDGYIYYGMYTYLRADRLDIERCNLTIPASVKSFWADQLTTSQRPKWVTEALQKHLLPQPLYTGPLPHNADDDKISLALSTHLSAITTWHKDTHLKTSFLRPEHILAAFEASDIGAEMPGIRFWGLGLRCEGWDEAFYNMMVREEGIWEKEGKRDGEGERGRKRDMLWTLRARSKRPKKW</sequence>
<feature type="region of interest" description="Disordered" evidence="1">
    <location>
        <begin position="1"/>
        <end position="36"/>
    </location>
</feature>
<feature type="compositionally biased region" description="Low complexity" evidence="1">
    <location>
        <begin position="713"/>
        <end position="722"/>
    </location>
</feature>
<gene>
    <name evidence="3" type="ORF">AUEXF2481DRAFT_436246</name>
</gene>
<name>A0A074Y3C5_AURSE</name>
<dbReference type="Proteomes" id="UP000030641">
    <property type="component" value="Unassembled WGS sequence"/>
</dbReference>
<feature type="region of interest" description="Disordered" evidence="1">
    <location>
        <begin position="441"/>
        <end position="531"/>
    </location>
</feature>